<dbReference type="Gene3D" id="1.10.260.40">
    <property type="entry name" value="lambda repressor-like DNA-binding domains"/>
    <property type="match status" value="1"/>
</dbReference>
<dbReference type="Pfam" id="PF13377">
    <property type="entry name" value="Peripla_BP_3"/>
    <property type="match status" value="1"/>
</dbReference>
<keyword evidence="6" id="KW-1185">Reference proteome</keyword>
<dbReference type="EMBL" id="JACHZG010000001">
    <property type="protein sequence ID" value="MBB3328354.1"/>
    <property type="molecule type" value="Genomic_DNA"/>
</dbReference>
<gene>
    <name evidence="5" type="ORF">FHX39_003298</name>
</gene>
<dbReference type="PANTHER" id="PTHR30146">
    <property type="entry name" value="LACI-RELATED TRANSCRIPTIONAL REPRESSOR"/>
    <property type="match status" value="1"/>
</dbReference>
<name>A0A7W5P880_9ACTN</name>
<keyword evidence="3" id="KW-0804">Transcription</keyword>
<dbReference type="GO" id="GO:0003700">
    <property type="term" value="F:DNA-binding transcription factor activity"/>
    <property type="evidence" value="ECO:0007669"/>
    <property type="project" value="TreeGrafter"/>
</dbReference>
<evidence type="ECO:0000313" key="6">
    <source>
        <dbReference type="Proteomes" id="UP000565572"/>
    </source>
</evidence>
<evidence type="ECO:0000313" key="5">
    <source>
        <dbReference type="EMBL" id="MBB3328354.1"/>
    </source>
</evidence>
<feature type="domain" description="HTH lacI-type" evidence="4">
    <location>
        <begin position="8"/>
        <end position="63"/>
    </location>
</feature>
<dbReference type="Pfam" id="PF00356">
    <property type="entry name" value="LacI"/>
    <property type="match status" value="1"/>
</dbReference>
<proteinExistence type="predicted"/>
<dbReference type="SUPFAM" id="SSF47413">
    <property type="entry name" value="lambda repressor-like DNA-binding domains"/>
    <property type="match status" value="1"/>
</dbReference>
<dbReference type="PANTHER" id="PTHR30146:SF109">
    <property type="entry name" value="HTH-TYPE TRANSCRIPTIONAL REGULATOR GALS"/>
    <property type="match status" value="1"/>
</dbReference>
<dbReference type="GO" id="GO:0000976">
    <property type="term" value="F:transcription cis-regulatory region binding"/>
    <property type="evidence" value="ECO:0007669"/>
    <property type="project" value="TreeGrafter"/>
</dbReference>
<organism evidence="5 6">
    <name type="scientific">Microlunatus antarcticus</name>
    <dbReference type="NCBI Taxonomy" id="53388"/>
    <lineage>
        <taxon>Bacteria</taxon>
        <taxon>Bacillati</taxon>
        <taxon>Actinomycetota</taxon>
        <taxon>Actinomycetes</taxon>
        <taxon>Propionibacteriales</taxon>
        <taxon>Propionibacteriaceae</taxon>
        <taxon>Microlunatus</taxon>
    </lineage>
</organism>
<comment type="caution">
    <text evidence="5">The sequence shown here is derived from an EMBL/GenBank/DDBJ whole genome shotgun (WGS) entry which is preliminary data.</text>
</comment>
<dbReference type="InterPro" id="IPR010982">
    <property type="entry name" value="Lambda_DNA-bd_dom_sf"/>
</dbReference>
<dbReference type="SMART" id="SM00354">
    <property type="entry name" value="HTH_LACI"/>
    <property type="match status" value="1"/>
</dbReference>
<dbReference type="AlphaFoldDB" id="A0A7W5P880"/>
<dbReference type="PROSITE" id="PS50932">
    <property type="entry name" value="HTH_LACI_2"/>
    <property type="match status" value="1"/>
</dbReference>
<evidence type="ECO:0000256" key="1">
    <source>
        <dbReference type="ARBA" id="ARBA00023015"/>
    </source>
</evidence>
<evidence type="ECO:0000259" key="4">
    <source>
        <dbReference type="PROSITE" id="PS50932"/>
    </source>
</evidence>
<reference evidence="5 6" key="1">
    <citation type="submission" date="2020-08" db="EMBL/GenBank/DDBJ databases">
        <title>Sequencing the genomes of 1000 actinobacteria strains.</title>
        <authorList>
            <person name="Klenk H.-P."/>
        </authorList>
    </citation>
    <scope>NUCLEOTIDE SEQUENCE [LARGE SCALE GENOMIC DNA]</scope>
    <source>
        <strain evidence="5 6">DSM 11053</strain>
    </source>
</reference>
<protein>
    <submittedName>
        <fullName evidence="5">LacI family transcriptional regulator</fullName>
    </submittedName>
</protein>
<dbReference type="CDD" id="cd01392">
    <property type="entry name" value="HTH_LacI"/>
    <property type="match status" value="1"/>
</dbReference>
<dbReference type="Gene3D" id="3.40.50.2300">
    <property type="match status" value="2"/>
</dbReference>
<dbReference type="CDD" id="cd06267">
    <property type="entry name" value="PBP1_LacI_sugar_binding-like"/>
    <property type="match status" value="1"/>
</dbReference>
<dbReference type="InterPro" id="IPR028082">
    <property type="entry name" value="Peripla_BP_I"/>
</dbReference>
<dbReference type="SUPFAM" id="SSF53822">
    <property type="entry name" value="Periplasmic binding protein-like I"/>
    <property type="match status" value="1"/>
</dbReference>
<keyword evidence="1" id="KW-0805">Transcription regulation</keyword>
<keyword evidence="2" id="KW-0238">DNA-binding</keyword>
<dbReference type="InterPro" id="IPR046335">
    <property type="entry name" value="LacI/GalR-like_sensor"/>
</dbReference>
<sequence length="336" mass="35792">MSTSRRAVTRDDVARQAGVSTAVVSYVVNNGPKPVAPQTAARVRDAIELLDYRPNPSARALRKGRTDIIGLVLADADNPYYTEYASAIGAEAYERGRALMIATARDDLESETRLVEDLLGRQVDGIIAASVSHRPDETFRRSFRLPPVVLLDTSAPIPGFASVGLDGAQGARLAVEHLAGVHGHRRIGIALGDAAHDLEDPREIGWREALRAAGLPEGPVTRVPWTRDGGYEAGRLLLDSPDPPTAVFACSDLLAVGLLRAGHERGLALPGDLAVVSFDGTKEAEYSWPPLTVVAQPIAAMAREAVSLALDPTRPTPHQQFQGTLVVRRSCGCPGG</sequence>
<dbReference type="InterPro" id="IPR000843">
    <property type="entry name" value="HTH_LacI"/>
</dbReference>
<dbReference type="RefSeq" id="WP_183340173.1">
    <property type="nucleotide sequence ID" value="NZ_JACHZG010000001.1"/>
</dbReference>
<evidence type="ECO:0000256" key="3">
    <source>
        <dbReference type="ARBA" id="ARBA00023163"/>
    </source>
</evidence>
<accession>A0A7W5P880</accession>
<dbReference type="Proteomes" id="UP000565572">
    <property type="component" value="Unassembled WGS sequence"/>
</dbReference>
<evidence type="ECO:0000256" key="2">
    <source>
        <dbReference type="ARBA" id="ARBA00023125"/>
    </source>
</evidence>